<reference evidence="4 5" key="1">
    <citation type="submission" date="2021-03" db="EMBL/GenBank/DDBJ databases">
        <title>Genomic Encyclopedia of Type Strains, Phase IV (KMG-IV): sequencing the most valuable type-strain genomes for metagenomic binning, comparative biology and taxonomic classification.</title>
        <authorList>
            <person name="Goeker M."/>
        </authorList>
    </citation>
    <scope>NUCLEOTIDE SEQUENCE [LARGE SCALE GENOMIC DNA]</scope>
    <source>
        <strain evidence="4 5">DSM 27138</strain>
    </source>
</reference>
<evidence type="ECO:0000256" key="2">
    <source>
        <dbReference type="ARBA" id="ARBA00023315"/>
    </source>
</evidence>
<dbReference type="Gene3D" id="3.40.630.30">
    <property type="match status" value="1"/>
</dbReference>
<evidence type="ECO:0000313" key="4">
    <source>
        <dbReference type="EMBL" id="MBP2018221.1"/>
    </source>
</evidence>
<dbReference type="InterPro" id="IPR000182">
    <property type="entry name" value="GNAT_dom"/>
</dbReference>
<dbReference type="EMBL" id="JAGGLG010000011">
    <property type="protein sequence ID" value="MBP2018221.1"/>
    <property type="molecule type" value="Genomic_DNA"/>
</dbReference>
<evidence type="ECO:0000313" key="5">
    <source>
        <dbReference type="Proteomes" id="UP001519289"/>
    </source>
</evidence>
<dbReference type="PANTHER" id="PTHR43877">
    <property type="entry name" value="AMINOALKYLPHOSPHONATE N-ACETYLTRANSFERASE-RELATED-RELATED"/>
    <property type="match status" value="1"/>
</dbReference>
<dbReference type="InterPro" id="IPR050832">
    <property type="entry name" value="Bact_Acetyltransf"/>
</dbReference>
<name>A0ABS4JRR0_9FIRM</name>
<comment type="caution">
    <text evidence="4">The sequence shown here is derived from an EMBL/GenBank/DDBJ whole genome shotgun (WGS) entry which is preliminary data.</text>
</comment>
<dbReference type="RefSeq" id="WP_209466357.1">
    <property type="nucleotide sequence ID" value="NZ_JAGGLG010000011.1"/>
</dbReference>
<feature type="domain" description="N-acetyltransferase" evidence="3">
    <location>
        <begin position="22"/>
        <end position="154"/>
    </location>
</feature>
<keyword evidence="2" id="KW-0012">Acyltransferase</keyword>
<dbReference type="Proteomes" id="UP001519289">
    <property type="component" value="Unassembled WGS sequence"/>
</dbReference>
<organism evidence="4 5">
    <name type="scientific">Symbiobacterium terraclitae</name>
    <dbReference type="NCBI Taxonomy" id="557451"/>
    <lineage>
        <taxon>Bacteria</taxon>
        <taxon>Bacillati</taxon>
        <taxon>Bacillota</taxon>
        <taxon>Clostridia</taxon>
        <taxon>Eubacteriales</taxon>
        <taxon>Symbiobacteriaceae</taxon>
        <taxon>Symbiobacterium</taxon>
    </lineage>
</organism>
<evidence type="ECO:0000256" key="1">
    <source>
        <dbReference type="ARBA" id="ARBA00022679"/>
    </source>
</evidence>
<keyword evidence="1" id="KW-0808">Transferase</keyword>
<gene>
    <name evidence="4" type="ORF">J2Z79_001622</name>
</gene>
<protein>
    <submittedName>
        <fullName evidence="4">GNAT superfamily N-acetyltransferase</fullName>
    </submittedName>
</protein>
<dbReference type="PROSITE" id="PS51186">
    <property type="entry name" value="GNAT"/>
    <property type="match status" value="1"/>
</dbReference>
<sequence length="154" mass="16515">MYQYRQGHSADLAWLQLAAAAAAWESLSPEERTRMHPVMVAQRAALQCRQVLAAPGSALIVAQQGFQPVGYLLLAVAPDGSTEEPTALLIDLWVHPAHRRRGVGSGLLAAAERGVAGLGLRKIKLWTGLHHRPAVEFALSRGFTPAGLIGVKDL</sequence>
<accession>A0ABS4JRR0</accession>
<dbReference type="InterPro" id="IPR016181">
    <property type="entry name" value="Acyl_CoA_acyltransferase"/>
</dbReference>
<dbReference type="SUPFAM" id="SSF55729">
    <property type="entry name" value="Acyl-CoA N-acyltransferases (Nat)"/>
    <property type="match status" value="1"/>
</dbReference>
<keyword evidence="5" id="KW-1185">Reference proteome</keyword>
<dbReference type="Pfam" id="PF00583">
    <property type="entry name" value="Acetyltransf_1"/>
    <property type="match status" value="1"/>
</dbReference>
<dbReference type="CDD" id="cd04301">
    <property type="entry name" value="NAT_SF"/>
    <property type="match status" value="1"/>
</dbReference>
<proteinExistence type="predicted"/>
<evidence type="ECO:0000259" key="3">
    <source>
        <dbReference type="PROSITE" id="PS51186"/>
    </source>
</evidence>